<protein>
    <recommendedName>
        <fullName evidence="3">Sulfide:quinone reductase</fullName>
    </recommendedName>
</protein>
<name>A0A1T4KEM2_9BACT</name>
<gene>
    <name evidence="1" type="ORF">SAMN02745202_00008</name>
</gene>
<dbReference type="EMBL" id="FUXK01000001">
    <property type="protein sequence ID" value="SJZ40785.1"/>
    <property type="molecule type" value="Genomic_DNA"/>
</dbReference>
<dbReference type="AlphaFoldDB" id="A0A1T4KEM2"/>
<sequence length="97" mass="11304">MNNYRLSEKEQEFVSHFSEFVNGKMSSAKSVGAAMANDHRYLVNEKAKVMFAFMEQLAMDYQQGHYDRRNEWACRLAAEAIEHLASQRLYFVQADSE</sequence>
<dbReference type="RefSeq" id="WP_025069696.1">
    <property type="nucleotide sequence ID" value="NZ_FUXK01000001.1"/>
</dbReference>
<proteinExistence type="predicted"/>
<dbReference type="eggNOG" id="ENOG50315MU">
    <property type="taxonomic scope" value="Bacteria"/>
</dbReference>
<evidence type="ECO:0000313" key="2">
    <source>
        <dbReference type="Proteomes" id="UP000190065"/>
    </source>
</evidence>
<evidence type="ECO:0008006" key="3">
    <source>
        <dbReference type="Google" id="ProtNLM"/>
    </source>
</evidence>
<evidence type="ECO:0000313" key="1">
    <source>
        <dbReference type="EMBL" id="SJZ40785.1"/>
    </source>
</evidence>
<organism evidence="1 2">
    <name type="scientific">Segatella oulorum</name>
    <dbReference type="NCBI Taxonomy" id="28136"/>
    <lineage>
        <taxon>Bacteria</taxon>
        <taxon>Pseudomonadati</taxon>
        <taxon>Bacteroidota</taxon>
        <taxon>Bacteroidia</taxon>
        <taxon>Bacteroidales</taxon>
        <taxon>Prevotellaceae</taxon>
        <taxon>Segatella</taxon>
    </lineage>
</organism>
<accession>A0A1T4KEM2</accession>
<reference evidence="1 2" key="1">
    <citation type="submission" date="2017-02" db="EMBL/GenBank/DDBJ databases">
        <authorList>
            <person name="Peterson S.W."/>
        </authorList>
    </citation>
    <scope>NUCLEOTIDE SEQUENCE [LARGE SCALE GENOMIC DNA]</scope>
    <source>
        <strain evidence="1 2">ATCC 43324</strain>
    </source>
</reference>
<dbReference type="Proteomes" id="UP000190065">
    <property type="component" value="Unassembled WGS sequence"/>
</dbReference>